<dbReference type="PROSITE" id="PS00732">
    <property type="entry name" value="RIBOSOMAL_S16"/>
    <property type="match status" value="1"/>
</dbReference>
<dbReference type="Proteomes" id="UP000561726">
    <property type="component" value="Unassembled WGS sequence"/>
</dbReference>
<dbReference type="InterPro" id="IPR020592">
    <property type="entry name" value="Ribosomal_bS16_CS"/>
</dbReference>
<comment type="caution">
    <text evidence="2">The sequence shown here is derived from an EMBL/GenBank/DDBJ whole genome shotgun (WGS) entry which is preliminary data.</text>
</comment>
<dbReference type="EMBL" id="JPXF01000019">
    <property type="protein sequence ID" value="KGJ79023.1"/>
    <property type="molecule type" value="Genomic_DNA"/>
</dbReference>
<dbReference type="Gene3D" id="3.10.350.10">
    <property type="entry name" value="LysM domain"/>
    <property type="match status" value="1"/>
</dbReference>
<dbReference type="InterPro" id="IPR018392">
    <property type="entry name" value="LysM"/>
</dbReference>
<evidence type="ECO:0000313" key="5">
    <source>
        <dbReference type="Proteomes" id="UP000561726"/>
    </source>
</evidence>
<dbReference type="Proteomes" id="UP000029864">
    <property type="component" value="Unassembled WGS sequence"/>
</dbReference>
<sequence length="115" mass="11762">MSATLTTTKLRLTRRGRGVIMALVAAPVVAAAIVLALNGGGAFAAGAGPATGPLQTELVSFTYVTVAAGESLWDVAQNIAPSKDPRDVIVEIMSLNQMPGDSVQPGQRLALPTGY</sequence>
<keyword evidence="4" id="KW-1185">Reference proteome</keyword>
<dbReference type="RefSeq" id="WP_035835895.1">
    <property type="nucleotide sequence ID" value="NZ_JACHBQ010000001.1"/>
</dbReference>
<organism evidence="2 4">
    <name type="scientific">Cryobacterium roopkundense</name>
    <dbReference type="NCBI Taxonomy" id="1001240"/>
    <lineage>
        <taxon>Bacteria</taxon>
        <taxon>Bacillati</taxon>
        <taxon>Actinomycetota</taxon>
        <taxon>Actinomycetes</taxon>
        <taxon>Micrococcales</taxon>
        <taxon>Microbacteriaceae</taxon>
        <taxon>Cryobacterium</taxon>
    </lineage>
</organism>
<name>A0A099JNI4_9MICO</name>
<dbReference type="Pfam" id="PF01476">
    <property type="entry name" value="LysM"/>
    <property type="match status" value="1"/>
</dbReference>
<evidence type="ECO:0000313" key="3">
    <source>
        <dbReference type="EMBL" id="MBB5640368.1"/>
    </source>
</evidence>
<gene>
    <name evidence="3" type="ORF">BJ997_000916</name>
    <name evidence="2" type="ORF">GY21_06435</name>
</gene>
<feature type="domain" description="LysM" evidence="1">
    <location>
        <begin position="62"/>
        <end position="111"/>
    </location>
</feature>
<reference evidence="2 4" key="1">
    <citation type="submission" date="2014-08" db="EMBL/GenBank/DDBJ databases">
        <authorList>
            <person name="Sisinthy S."/>
        </authorList>
    </citation>
    <scope>NUCLEOTIDE SEQUENCE [LARGE SCALE GENOMIC DNA]</scope>
    <source>
        <strain evidence="2 4">RuG17</strain>
    </source>
</reference>
<dbReference type="eggNOG" id="COG1388">
    <property type="taxonomic scope" value="Bacteria"/>
</dbReference>
<dbReference type="EMBL" id="JACHBQ010000001">
    <property type="protein sequence ID" value="MBB5640368.1"/>
    <property type="molecule type" value="Genomic_DNA"/>
</dbReference>
<dbReference type="AlphaFoldDB" id="A0A099JNI4"/>
<evidence type="ECO:0000313" key="4">
    <source>
        <dbReference type="Proteomes" id="UP000029864"/>
    </source>
</evidence>
<proteinExistence type="predicted"/>
<dbReference type="GO" id="GO:0006412">
    <property type="term" value="P:translation"/>
    <property type="evidence" value="ECO:0007669"/>
    <property type="project" value="InterPro"/>
</dbReference>
<dbReference type="GO" id="GO:0005840">
    <property type="term" value="C:ribosome"/>
    <property type="evidence" value="ECO:0007669"/>
    <property type="project" value="InterPro"/>
</dbReference>
<evidence type="ECO:0000259" key="1">
    <source>
        <dbReference type="PROSITE" id="PS51782"/>
    </source>
</evidence>
<accession>A0A099JNI4</accession>
<dbReference type="OrthoDB" id="5084290at2"/>
<reference evidence="3 5" key="2">
    <citation type="submission" date="2020-08" db="EMBL/GenBank/DDBJ databases">
        <title>Sequencing the genomes of 1000 actinobacteria strains.</title>
        <authorList>
            <person name="Klenk H.-P."/>
        </authorList>
    </citation>
    <scope>NUCLEOTIDE SEQUENCE [LARGE SCALE GENOMIC DNA]</scope>
    <source>
        <strain evidence="3 5">DSM 21065</strain>
    </source>
</reference>
<dbReference type="SMART" id="SM00257">
    <property type="entry name" value="LysM"/>
    <property type="match status" value="1"/>
</dbReference>
<dbReference type="GO" id="GO:0003735">
    <property type="term" value="F:structural constituent of ribosome"/>
    <property type="evidence" value="ECO:0007669"/>
    <property type="project" value="InterPro"/>
</dbReference>
<dbReference type="PROSITE" id="PS51782">
    <property type="entry name" value="LYSM"/>
    <property type="match status" value="1"/>
</dbReference>
<evidence type="ECO:0000313" key="2">
    <source>
        <dbReference type="EMBL" id="KGJ79023.1"/>
    </source>
</evidence>
<dbReference type="InterPro" id="IPR036779">
    <property type="entry name" value="LysM_dom_sf"/>
</dbReference>
<protein>
    <recommendedName>
        <fullName evidence="1">LysM domain-containing protein</fullName>
    </recommendedName>
</protein>
<dbReference type="STRING" id="1001240.GY21_06435"/>